<dbReference type="Gramene" id="Ma06_t20410.1">
    <property type="protein sequence ID" value="Ma06_p20410.1"/>
    <property type="gene ID" value="Ma06_g20410"/>
</dbReference>
<name>A0A804JID0_MUSAM</name>
<sequence>MDLERSVMAHGKVAPAVQASFLAGIWRRRWIACGYVG</sequence>
<protein>
    <submittedName>
        <fullName evidence="1">Uncharacterized protein</fullName>
    </submittedName>
</protein>
<keyword evidence="2" id="KW-1185">Reference proteome</keyword>
<evidence type="ECO:0000313" key="2">
    <source>
        <dbReference type="Proteomes" id="UP000012960"/>
    </source>
</evidence>
<dbReference type="Proteomes" id="UP000012960">
    <property type="component" value="Unplaced"/>
</dbReference>
<accession>A0A804JID0</accession>
<evidence type="ECO:0000313" key="1">
    <source>
        <dbReference type="EnsemblPlants" id="Ma06_p20410.1"/>
    </source>
</evidence>
<dbReference type="AlphaFoldDB" id="A0A804JID0"/>
<organism evidence="1 2">
    <name type="scientific">Musa acuminata subsp. malaccensis</name>
    <name type="common">Wild banana</name>
    <name type="synonym">Musa malaccensis</name>
    <dbReference type="NCBI Taxonomy" id="214687"/>
    <lineage>
        <taxon>Eukaryota</taxon>
        <taxon>Viridiplantae</taxon>
        <taxon>Streptophyta</taxon>
        <taxon>Embryophyta</taxon>
        <taxon>Tracheophyta</taxon>
        <taxon>Spermatophyta</taxon>
        <taxon>Magnoliopsida</taxon>
        <taxon>Liliopsida</taxon>
        <taxon>Zingiberales</taxon>
        <taxon>Musaceae</taxon>
        <taxon>Musa</taxon>
    </lineage>
</organism>
<dbReference type="EnsemblPlants" id="Ma06_t20410.1">
    <property type="protein sequence ID" value="Ma06_p20410.1"/>
    <property type="gene ID" value="Ma06_g20410"/>
</dbReference>
<reference evidence="1" key="1">
    <citation type="submission" date="2021-05" db="UniProtKB">
        <authorList>
            <consortium name="EnsemblPlants"/>
        </authorList>
    </citation>
    <scope>IDENTIFICATION</scope>
    <source>
        <strain evidence="1">subsp. malaccensis</strain>
    </source>
</reference>
<proteinExistence type="predicted"/>
<dbReference type="InParanoid" id="A0A804JID0"/>